<feature type="region of interest" description="Disordered" evidence="3">
    <location>
        <begin position="99"/>
        <end position="156"/>
    </location>
</feature>
<name>A0A8C0LVK7_CANLF</name>
<feature type="compositionally biased region" description="Low complexity" evidence="3">
    <location>
        <begin position="135"/>
        <end position="156"/>
    </location>
</feature>
<dbReference type="OrthoDB" id="532630at2759"/>
<evidence type="ECO:0000256" key="2">
    <source>
        <dbReference type="ARBA" id="ARBA00023157"/>
    </source>
</evidence>
<sequence>GPAPLRADVTSRPSVTALCRPSLSRGSPPLPRGQAPIQHLGTCGSRGEVAPQARGVPSSGLPPHSRARSHAARGSPAAGHRPQSLSAAVPARCAFEATNCSSRRPPAPPPRSSPLDCTLGTGGRVASGRSEARRAPASRLSAANTSSAQPAAAPRPGWLARLAAPRLRGASVPPPALLRSARKWAGRAGPGAHAPQSPRAAGAAGAPRGQPWRAREPSPPGAAPPPASRGPAFGWGGLAGDGGFSRPGAAARRHSILKFFGRCNDLDREMRKCLKNEYMEKRTKSREHGNAMRKRLFNPAEESEK</sequence>
<evidence type="ECO:0000313" key="4">
    <source>
        <dbReference type="Ensembl" id="ENSCAFP00030002373.1"/>
    </source>
</evidence>
<proteinExistence type="inferred from homology"/>
<evidence type="ECO:0000256" key="3">
    <source>
        <dbReference type="SAM" id="MobiDB-lite"/>
    </source>
</evidence>
<dbReference type="InterPro" id="IPR013892">
    <property type="entry name" value="Cyt_c_biogenesis_Cmc1-like"/>
</dbReference>
<feature type="compositionally biased region" description="Pro residues" evidence="3">
    <location>
        <begin position="217"/>
        <end position="228"/>
    </location>
</feature>
<protein>
    <recommendedName>
        <fullName evidence="6">COX assembly mitochondrial protein</fullName>
    </recommendedName>
</protein>
<feature type="compositionally biased region" description="Basic and acidic residues" evidence="3">
    <location>
        <begin position="280"/>
        <end position="290"/>
    </location>
</feature>
<accession>A0A8C0LVK7</accession>
<feature type="region of interest" description="Disordered" evidence="3">
    <location>
        <begin position="181"/>
        <end position="249"/>
    </location>
</feature>
<organism evidence="4 5">
    <name type="scientific">Canis lupus familiaris</name>
    <name type="common">Dog</name>
    <name type="synonym">Canis familiaris</name>
    <dbReference type="NCBI Taxonomy" id="9615"/>
    <lineage>
        <taxon>Eukaryota</taxon>
        <taxon>Metazoa</taxon>
        <taxon>Chordata</taxon>
        <taxon>Craniata</taxon>
        <taxon>Vertebrata</taxon>
        <taxon>Euteleostomi</taxon>
        <taxon>Mammalia</taxon>
        <taxon>Eutheria</taxon>
        <taxon>Laurasiatheria</taxon>
        <taxon>Carnivora</taxon>
        <taxon>Caniformia</taxon>
        <taxon>Canidae</taxon>
        <taxon>Canis</taxon>
    </lineage>
</organism>
<feature type="region of interest" description="Disordered" evidence="3">
    <location>
        <begin position="280"/>
        <end position="305"/>
    </location>
</feature>
<feature type="compositionally biased region" description="Low complexity" evidence="3">
    <location>
        <begin position="192"/>
        <end position="212"/>
    </location>
</feature>
<keyword evidence="2" id="KW-1015">Disulfide bond</keyword>
<feature type="compositionally biased region" description="Gly residues" evidence="3">
    <location>
        <begin position="233"/>
        <end position="245"/>
    </location>
</feature>
<evidence type="ECO:0000313" key="5">
    <source>
        <dbReference type="Proteomes" id="UP000694429"/>
    </source>
</evidence>
<gene>
    <name evidence="4" type="primary">LOC102155476</name>
</gene>
<feature type="region of interest" description="Disordered" evidence="3">
    <location>
        <begin position="1"/>
        <end position="87"/>
    </location>
</feature>
<evidence type="ECO:0000256" key="1">
    <source>
        <dbReference type="ARBA" id="ARBA00007347"/>
    </source>
</evidence>
<reference evidence="4" key="1">
    <citation type="submission" date="2019-03" db="EMBL/GenBank/DDBJ databases">
        <authorList>
            <person name="Warren W.C."/>
            <person name="Johnson G.S."/>
        </authorList>
    </citation>
    <scope>NUCLEOTIDE SEQUENCE [LARGE SCALE GENOMIC DNA]</scope>
    <source>
        <strain evidence="4">Basenji</strain>
    </source>
</reference>
<dbReference type="Proteomes" id="UP000694429">
    <property type="component" value="Chromosome 5"/>
</dbReference>
<dbReference type="AlphaFoldDB" id="A0A8C0LVK7"/>
<comment type="similarity">
    <text evidence="1">Belongs to the CMC family.</text>
</comment>
<dbReference type="Pfam" id="PF08583">
    <property type="entry name" value="Cmc1"/>
    <property type="match status" value="1"/>
</dbReference>
<reference evidence="4" key="2">
    <citation type="submission" date="2025-08" db="UniProtKB">
        <authorList>
            <consortium name="Ensembl"/>
        </authorList>
    </citation>
    <scope>IDENTIFICATION</scope>
</reference>
<evidence type="ECO:0008006" key="6">
    <source>
        <dbReference type="Google" id="ProtNLM"/>
    </source>
</evidence>
<dbReference type="Ensembl" id="ENSCAFT00030002662.1">
    <property type="protein sequence ID" value="ENSCAFP00030002373.1"/>
    <property type="gene ID" value="ENSCAFG00030001488.1"/>
</dbReference>